<name>A0A2K9DV87_9MICO</name>
<reference evidence="4 5" key="1">
    <citation type="submission" date="2017-12" db="EMBL/GenBank/DDBJ databases">
        <title>Isolation and characterization of estrogens degradatiion strain Microbacterium hominis SJTG1.</title>
        <authorList>
            <person name="Xiong W."/>
            <person name="Yin C."/>
            <person name="Zheng D."/>
            <person name="Liang R."/>
        </authorList>
    </citation>
    <scope>NUCLEOTIDE SEQUENCE [LARGE SCALE GENOMIC DNA]</scope>
    <source>
        <strain evidence="4 5">SJTG1</strain>
    </source>
</reference>
<keyword evidence="2" id="KW-0732">Signal</keyword>
<dbReference type="InterPro" id="IPR016047">
    <property type="entry name" value="M23ase_b-sheet_dom"/>
</dbReference>
<dbReference type="InterPro" id="IPR050570">
    <property type="entry name" value="Cell_wall_metabolism_enzyme"/>
</dbReference>
<dbReference type="KEGG" id="mhos:CXR34_09575"/>
<dbReference type="EMBL" id="CP025299">
    <property type="protein sequence ID" value="AUG29674.1"/>
    <property type="molecule type" value="Genomic_DNA"/>
</dbReference>
<dbReference type="RefSeq" id="WP_101306244.1">
    <property type="nucleotide sequence ID" value="NZ_CP025299.1"/>
</dbReference>
<feature type="chain" id="PRO_5014797940" evidence="2">
    <location>
        <begin position="28"/>
        <end position="200"/>
    </location>
</feature>
<evidence type="ECO:0000256" key="2">
    <source>
        <dbReference type="SAM" id="SignalP"/>
    </source>
</evidence>
<feature type="domain" description="M23ase beta-sheet core" evidence="3">
    <location>
        <begin position="85"/>
        <end position="177"/>
    </location>
</feature>
<evidence type="ECO:0000259" key="3">
    <source>
        <dbReference type="Pfam" id="PF01551"/>
    </source>
</evidence>
<dbReference type="PANTHER" id="PTHR21666:SF270">
    <property type="entry name" value="MUREIN HYDROLASE ACTIVATOR ENVC"/>
    <property type="match status" value="1"/>
</dbReference>
<evidence type="ECO:0000256" key="1">
    <source>
        <dbReference type="SAM" id="MobiDB-lite"/>
    </source>
</evidence>
<protein>
    <submittedName>
        <fullName evidence="4">Peptidase M23</fullName>
    </submittedName>
</protein>
<accession>A0A2K9DV87</accession>
<dbReference type="AlphaFoldDB" id="A0A2K9DV87"/>
<feature type="region of interest" description="Disordered" evidence="1">
    <location>
        <begin position="30"/>
        <end position="69"/>
    </location>
</feature>
<dbReference type="InterPro" id="IPR011055">
    <property type="entry name" value="Dup_hybrid_motif"/>
</dbReference>
<sequence length="200" mass="20082">MRARGPAGAIIVLSAVAFVLPPGAATAAARPPAVHASGNPFEGTPADVSAAADGDAEHPPRWAWPVRPPRISEPYRAPAHAYGEGHRGIDLAAAVGSPVTSPDDGVVAFAGTVVDRGILTIDHGGGLVSTLEPVEPLVAAGAVVRAGDVVATVGTGGHARTGELHLGAREDGAYITPLRLLAEVPRAILLPCCDAPHDPG</sequence>
<dbReference type="CDD" id="cd12797">
    <property type="entry name" value="M23_peptidase"/>
    <property type="match status" value="1"/>
</dbReference>
<dbReference type="GO" id="GO:0004222">
    <property type="term" value="F:metalloendopeptidase activity"/>
    <property type="evidence" value="ECO:0007669"/>
    <property type="project" value="TreeGrafter"/>
</dbReference>
<feature type="signal peptide" evidence="2">
    <location>
        <begin position="1"/>
        <end position="27"/>
    </location>
</feature>
<dbReference type="Pfam" id="PF01551">
    <property type="entry name" value="Peptidase_M23"/>
    <property type="match status" value="1"/>
</dbReference>
<proteinExistence type="predicted"/>
<dbReference type="PANTHER" id="PTHR21666">
    <property type="entry name" value="PEPTIDASE-RELATED"/>
    <property type="match status" value="1"/>
</dbReference>
<dbReference type="SUPFAM" id="SSF51261">
    <property type="entry name" value="Duplicated hybrid motif"/>
    <property type="match status" value="1"/>
</dbReference>
<gene>
    <name evidence="4" type="ORF">CXR34_09575</name>
</gene>
<organism evidence="4 5">
    <name type="scientific">Microbacterium hominis</name>
    <dbReference type="NCBI Taxonomy" id="162426"/>
    <lineage>
        <taxon>Bacteria</taxon>
        <taxon>Bacillati</taxon>
        <taxon>Actinomycetota</taxon>
        <taxon>Actinomycetes</taxon>
        <taxon>Micrococcales</taxon>
        <taxon>Microbacteriaceae</taxon>
        <taxon>Microbacterium</taxon>
    </lineage>
</organism>
<evidence type="ECO:0000313" key="4">
    <source>
        <dbReference type="EMBL" id="AUG29674.1"/>
    </source>
</evidence>
<evidence type="ECO:0000313" key="5">
    <source>
        <dbReference type="Proteomes" id="UP000233276"/>
    </source>
</evidence>
<dbReference type="Proteomes" id="UP000233276">
    <property type="component" value="Chromosome"/>
</dbReference>
<dbReference type="Gene3D" id="2.70.70.10">
    <property type="entry name" value="Glucose Permease (Domain IIA)"/>
    <property type="match status" value="1"/>
</dbReference>